<dbReference type="InterPro" id="IPR054168">
    <property type="entry name" value="PG_1098_Fer"/>
</dbReference>
<dbReference type="OrthoDB" id="1000417at2"/>
<name>A0A4Q0MAL1_9SPHI</name>
<proteinExistence type="predicted"/>
<evidence type="ECO:0000313" key="4">
    <source>
        <dbReference type="EMBL" id="RXF70033.1"/>
    </source>
</evidence>
<feature type="domain" description="THUMP-like" evidence="1">
    <location>
        <begin position="323"/>
        <end position="387"/>
    </location>
</feature>
<dbReference type="InterPro" id="IPR029063">
    <property type="entry name" value="SAM-dependent_MTases_sf"/>
</dbReference>
<dbReference type="InterPro" id="IPR041497">
    <property type="entry name" value="Thump-like"/>
</dbReference>
<protein>
    <submittedName>
        <fullName evidence="4">Uncharacterized protein</fullName>
    </submittedName>
</protein>
<evidence type="ECO:0000259" key="2">
    <source>
        <dbReference type="Pfam" id="PF22013"/>
    </source>
</evidence>
<comment type="caution">
    <text evidence="4">The sequence shown here is derived from an EMBL/GenBank/DDBJ whole genome shotgun (WGS) entry which is preliminary data.</text>
</comment>
<feature type="domain" description="PG-1098 ferredoxin-like" evidence="2">
    <location>
        <begin position="279"/>
        <end position="321"/>
    </location>
</feature>
<evidence type="ECO:0000313" key="3">
    <source>
        <dbReference type="EMBL" id="KAA8485335.1"/>
    </source>
</evidence>
<dbReference type="CDD" id="cd02440">
    <property type="entry name" value="AdoMet_MTases"/>
    <property type="match status" value="1"/>
</dbReference>
<dbReference type="Pfam" id="PF22013">
    <property type="entry name" value="PG_1098_Fer"/>
    <property type="match status" value="1"/>
</dbReference>
<dbReference type="Proteomes" id="UP000322918">
    <property type="component" value="Unassembled WGS sequence"/>
</dbReference>
<sequence>MNKQILDKEVQEFIRLHLHDDITHIALQKSPFPGLASAELAVQIDSKKRCEKKLPLWFATSGIYFPPKLNIEQASSELTAQYKSRLVKGNVVLDMTGGFGVDAFYFAKQCGMVYHIEQNDELSAIAEHNSSALGATNIRFLQTDSIHFLKSGAETFDTIYVDPARRIQTRKVFLLKDTEPDVVSHLPLLLSKASRIIIKTSPLFDIQSGLKELHNVSGIHIVSIKNDCKELLWIIDRDFIGEPLITCTALGRPAPSSLTFRYSGEKQTQLSTFSDPQEYLYEPDVALLKAGCFKITASEFGLTKLHPNTHLYTSDRLNSAFIGRIFKVTGTIDYADFAKSKTPVKANISIRNFPLSVDALKKKHKLRDGGDKYLIFTTGAAGQRIVIEAVRQEL</sequence>
<dbReference type="Pfam" id="PF18096">
    <property type="entry name" value="Thump_like"/>
    <property type="match status" value="1"/>
</dbReference>
<dbReference type="EMBL" id="RXOC01000005">
    <property type="protein sequence ID" value="RXF70033.1"/>
    <property type="molecule type" value="Genomic_DNA"/>
</dbReference>
<gene>
    <name evidence="4" type="ORF">EKH83_09085</name>
    <name evidence="3" type="ORF">F1649_04240</name>
</gene>
<dbReference type="SUPFAM" id="SSF53335">
    <property type="entry name" value="S-adenosyl-L-methionine-dependent methyltransferases"/>
    <property type="match status" value="1"/>
</dbReference>
<evidence type="ECO:0000259" key="1">
    <source>
        <dbReference type="Pfam" id="PF18096"/>
    </source>
</evidence>
<reference evidence="3 6" key="2">
    <citation type="submission" date="2019-09" db="EMBL/GenBank/DDBJ databases">
        <title>Pararcticibacter amylolyticus gen. nov., sp. nov., isolated from a rottenly hemp rope, and reclassification of Pedobacter tournemirensis as Pararcticibacter tournemirensis comb. nov.</title>
        <authorList>
            <person name="Cai Y."/>
        </authorList>
    </citation>
    <scope>NUCLEOTIDE SEQUENCE [LARGE SCALE GENOMIC DNA]</scope>
    <source>
        <strain evidence="3 6">TF5-37.2-LB10</strain>
    </source>
</reference>
<evidence type="ECO:0000313" key="5">
    <source>
        <dbReference type="Proteomes" id="UP000290848"/>
    </source>
</evidence>
<dbReference type="Gene3D" id="1.10.10.1110">
    <property type="entry name" value="Methyltransferase PG1098, N-terminal domain"/>
    <property type="match status" value="1"/>
</dbReference>
<keyword evidence="6" id="KW-1185">Reference proteome</keyword>
<dbReference type="Proteomes" id="UP000290848">
    <property type="component" value="Unassembled WGS sequence"/>
</dbReference>
<dbReference type="EMBL" id="VWNE01000005">
    <property type="protein sequence ID" value="KAA8485335.1"/>
    <property type="molecule type" value="Genomic_DNA"/>
</dbReference>
<accession>A0A4Q0MAL1</accession>
<dbReference type="AlphaFoldDB" id="A0A4Q0MAL1"/>
<reference evidence="4 5" key="1">
    <citation type="submission" date="2018-12" db="EMBL/GenBank/DDBJ databases">
        <title>The Draft Genome Sequence of the Soil Bacterium Pedobacter tournemirensis R1.</title>
        <authorList>
            <person name="He J."/>
        </authorList>
    </citation>
    <scope>NUCLEOTIDE SEQUENCE [LARGE SCALE GENOMIC DNA]</scope>
    <source>
        <strain evidence="4 5">R1</strain>
    </source>
</reference>
<evidence type="ECO:0000313" key="6">
    <source>
        <dbReference type="Proteomes" id="UP000322918"/>
    </source>
</evidence>
<organism evidence="4 5">
    <name type="scientific">Arcticibacter tournemirensis</name>
    <dbReference type="NCBI Taxonomy" id="699437"/>
    <lineage>
        <taxon>Bacteria</taxon>
        <taxon>Pseudomonadati</taxon>
        <taxon>Bacteroidota</taxon>
        <taxon>Sphingobacteriia</taxon>
        <taxon>Sphingobacteriales</taxon>
        <taxon>Sphingobacteriaceae</taxon>
        <taxon>Arcticibacter</taxon>
    </lineage>
</organism>
<dbReference type="Gene3D" id="3.40.50.150">
    <property type="entry name" value="Vaccinia Virus protein VP39"/>
    <property type="match status" value="1"/>
</dbReference>
<dbReference type="RefSeq" id="WP_128769106.1">
    <property type="nucleotide sequence ID" value="NZ_RXOC01000005.1"/>
</dbReference>